<dbReference type="EMBL" id="CADEHS020000126">
    <property type="protein sequence ID" value="CAG9950012.1"/>
    <property type="molecule type" value="Genomic_DNA"/>
</dbReference>
<comment type="caution">
    <text evidence="1">The sequence shown here is derived from an EMBL/GenBank/DDBJ whole genome shotgun (WGS) entry which is preliminary data.</text>
</comment>
<keyword evidence="2" id="KW-1185">Reference proteome</keyword>
<accession>A0ACA9UB54</accession>
<reference evidence="1" key="1">
    <citation type="submission" date="2020-04" db="EMBL/GenBank/DDBJ databases">
        <authorList>
            <person name="Broberg M."/>
        </authorList>
    </citation>
    <scope>NUCLEOTIDE SEQUENCE</scope>
</reference>
<evidence type="ECO:0000313" key="2">
    <source>
        <dbReference type="Proteomes" id="UP000836387"/>
    </source>
</evidence>
<evidence type="ECO:0000313" key="1">
    <source>
        <dbReference type="EMBL" id="CAG9950012.1"/>
    </source>
</evidence>
<reference evidence="1" key="2">
    <citation type="submission" date="2021-10" db="EMBL/GenBank/DDBJ databases">
        <authorList>
            <person name="Piombo E."/>
        </authorList>
    </citation>
    <scope>NUCLEOTIDE SEQUENCE</scope>
</reference>
<dbReference type="Proteomes" id="UP000836387">
    <property type="component" value="Unassembled WGS sequence"/>
</dbReference>
<sequence length="175" mass="19191">FFVMTALGEMSASLPMNRGFGGHATRIVDPTFGYDLPCTGHKKVEACALADLLPGYNCYFKYIITTPTNLATAGLVIPYWRPGLNVGIWTAVFGLVIISINSSTTRDTAIFQLHYIGPLVSKMALSSMVSATILCTALKQTSKRETLVQHLAMFANEPDPHPSVDAIERIWLKLR</sequence>
<gene>
    <name evidence="1" type="ORF">CRV2_00021914</name>
</gene>
<proteinExistence type="predicted"/>
<organism evidence="1 2">
    <name type="scientific">Clonostachys rosea f. rosea IK726</name>
    <dbReference type="NCBI Taxonomy" id="1349383"/>
    <lineage>
        <taxon>Eukaryota</taxon>
        <taxon>Fungi</taxon>
        <taxon>Dikarya</taxon>
        <taxon>Ascomycota</taxon>
        <taxon>Pezizomycotina</taxon>
        <taxon>Sordariomycetes</taxon>
        <taxon>Hypocreomycetidae</taxon>
        <taxon>Hypocreales</taxon>
        <taxon>Bionectriaceae</taxon>
        <taxon>Clonostachys</taxon>
    </lineage>
</organism>
<protein>
    <submittedName>
        <fullName evidence="1">Uncharacterized protein</fullName>
    </submittedName>
</protein>
<feature type="non-terminal residue" evidence="1">
    <location>
        <position position="1"/>
    </location>
</feature>
<name>A0ACA9UB54_BIOOC</name>